<protein>
    <submittedName>
        <fullName evidence="1">Uncharacterized protein</fullName>
    </submittedName>
</protein>
<gene>
    <name evidence="1" type="ORF">VIS_S18CPB10030</name>
</gene>
<dbReference type="AlphaFoldDB" id="H6RGT1"/>
<proteinExistence type="predicted"/>
<evidence type="ECO:0000313" key="1">
    <source>
        <dbReference type="EMBL" id="CCG00242.1"/>
    </source>
</evidence>
<dbReference type="EMBL" id="FO117602">
    <property type="protein sequence ID" value="CCG00242.1"/>
    <property type="molecule type" value="Genomic_DNA"/>
</dbReference>
<accession>H6RGT1</accession>
<reference evidence="1" key="1">
    <citation type="journal article" date="2012" name="Environ. Microbiol.">
        <title>Genomic content of uncultured Bacteroidetes from contrasting oceanic provinces in the North Atlantic Ocean.</title>
        <authorList>
            <person name="Gomez-Pereira P.R."/>
            <person name="Schuler M."/>
            <person name="Fuchs B.M."/>
            <person name="Bennke C."/>
            <person name="Teeling H."/>
            <person name="Waldmann J."/>
            <person name="Richter M."/>
            <person name="Barbe V."/>
            <person name="Bataille E."/>
            <person name="Glockner F.O."/>
            <person name="Amann R."/>
        </authorList>
    </citation>
    <scope>NUCLEOTIDE SEQUENCE</scope>
</reference>
<sequence>MSCIESTKLKNIFIYPPQKRAFCTAALIFNYYFCTSLEET</sequence>
<organism evidence="1">
    <name type="scientific">uncultured Dokdonia sp</name>
    <dbReference type="NCBI Taxonomy" id="575653"/>
    <lineage>
        <taxon>Bacteria</taxon>
        <taxon>Pseudomonadati</taxon>
        <taxon>Bacteroidota</taxon>
        <taxon>Flavobacteriia</taxon>
        <taxon>Flavobacteriales</taxon>
        <taxon>Flavobacteriaceae</taxon>
        <taxon>Dokdonia</taxon>
        <taxon>environmental samples</taxon>
    </lineage>
</organism>
<name>H6RGT1_9FLAO</name>
<reference evidence="1" key="2">
    <citation type="submission" date="2012-02" db="EMBL/GenBank/DDBJ databases">
        <authorList>
            <person name="Genoscope - CEA"/>
        </authorList>
    </citation>
    <scope>NUCLEOTIDE SEQUENCE</scope>
</reference>